<evidence type="ECO:0000256" key="1">
    <source>
        <dbReference type="SAM" id="MobiDB-lite"/>
    </source>
</evidence>
<name>A0A480F856_PIG</name>
<dbReference type="AlphaFoldDB" id="A0A480F856"/>
<organism evidence="2">
    <name type="scientific">Sus scrofa</name>
    <name type="common">Pig</name>
    <dbReference type="NCBI Taxonomy" id="9823"/>
    <lineage>
        <taxon>Eukaryota</taxon>
        <taxon>Metazoa</taxon>
        <taxon>Chordata</taxon>
        <taxon>Craniata</taxon>
        <taxon>Vertebrata</taxon>
        <taxon>Euteleostomi</taxon>
        <taxon>Mammalia</taxon>
        <taxon>Eutheria</taxon>
        <taxon>Laurasiatheria</taxon>
        <taxon>Artiodactyla</taxon>
        <taxon>Suina</taxon>
        <taxon>Suidae</taxon>
        <taxon>Sus</taxon>
    </lineage>
</organism>
<dbReference type="EMBL" id="DQIR01040735">
    <property type="protein sequence ID" value="HCZ96210.1"/>
    <property type="molecule type" value="Transcribed_RNA"/>
</dbReference>
<sequence length="110" mass="11805">MRHTSSATCTPEAMFASAVAEARETEPAGAESTECSPHSSWSEVSSREATRGVSLPGGGSAGAPRALTRLRTSHAAHRCYATGRPSNALPRRPFRRLAGGIFFTFWRLKD</sequence>
<feature type="region of interest" description="Disordered" evidence="1">
    <location>
        <begin position="20"/>
        <end position="65"/>
    </location>
</feature>
<proteinExistence type="predicted"/>
<feature type="compositionally biased region" description="Polar residues" evidence="1">
    <location>
        <begin position="33"/>
        <end position="44"/>
    </location>
</feature>
<accession>A0A480F856</accession>
<protein>
    <submittedName>
        <fullName evidence="2">Destrin-like</fullName>
    </submittedName>
</protein>
<evidence type="ECO:0000313" key="2">
    <source>
        <dbReference type="EMBL" id="HCZ96210.1"/>
    </source>
</evidence>
<dbReference type="EMBL" id="DQIR01067866">
    <property type="protein sequence ID" value="HDA23342.1"/>
    <property type="molecule type" value="Transcribed_RNA"/>
</dbReference>
<reference evidence="2" key="1">
    <citation type="journal article" date="2019" name="PeerJ">
        <title>Genes of the pig, Sus scrofa, reconstructed with EvidentialGene.</title>
        <authorList>
            <person name="Gilbert D.G."/>
        </authorList>
    </citation>
    <scope>NUCLEOTIDE SEQUENCE</scope>
</reference>